<dbReference type="InterPro" id="IPR011527">
    <property type="entry name" value="ABC1_TM_dom"/>
</dbReference>
<dbReference type="SUPFAM" id="SSF52540">
    <property type="entry name" value="P-loop containing nucleoside triphosphate hydrolases"/>
    <property type="match status" value="1"/>
</dbReference>
<protein>
    <submittedName>
        <fullName evidence="13">ABC transporter ATP-binding protein</fullName>
    </submittedName>
</protein>
<evidence type="ECO:0000313" key="13">
    <source>
        <dbReference type="EMBL" id="MBC2407431.1"/>
    </source>
</evidence>
<evidence type="ECO:0000313" key="14">
    <source>
        <dbReference type="Proteomes" id="UP000520513"/>
    </source>
</evidence>
<comment type="caution">
    <text evidence="13">The sequence shown here is derived from an EMBL/GenBank/DDBJ whole genome shotgun (WGS) entry which is preliminary data.</text>
</comment>
<evidence type="ECO:0000256" key="3">
    <source>
        <dbReference type="ARBA" id="ARBA00022475"/>
    </source>
</evidence>
<dbReference type="InterPro" id="IPR017871">
    <property type="entry name" value="ABC_transporter-like_CS"/>
</dbReference>
<dbReference type="SMART" id="SM00382">
    <property type="entry name" value="AAA"/>
    <property type="match status" value="1"/>
</dbReference>
<dbReference type="Gene3D" id="3.40.50.300">
    <property type="entry name" value="P-loop containing nucleotide triphosphate hydrolases"/>
    <property type="match status" value="1"/>
</dbReference>
<proteinExistence type="predicted"/>
<evidence type="ECO:0000256" key="4">
    <source>
        <dbReference type="ARBA" id="ARBA00022692"/>
    </source>
</evidence>
<sequence length="589" mass="64892">MKSEASPGWRWILRGQEVRLGLAVGLAMLAAAVELLPFFLLAQAVDRVVQGGPQMGAGLLVLAGWTALALLSKYLLYTLAYYFSHVAAYRVLFDTRRALVRHLSWAPLPWLSRWSSGELKQRVIQDVERMEQFIAHHSVECVAAIISPVWVFIALCLLDWRLALCALLPVPLALLAQAWMMRGLTARMAQYAGAVDDLDGAVLEFLRSAPLMKAFRQDARSFKRMREALARYQYLIGRMIGLTVPGWSVFVVLLGANVALLFPLGLWLLRNGQLSQAELVLALILGTGMLRPLLRVARLNSQLQEILGGIRRFAPLLAWPQPAPGEVHVVARGQAVTFDAVSFSYEQQPVLEHIDLHLPAGQMTALVGPSGSGKSTLAWLLGGLLEPGSGNIRIGGQPLSSFSEATRAATVGVVSQEAFIFQGSLLDNLRLGRPEATLAQIYSALRVAQAEDFVRALPQGLDTLMDERGVRLSGGERQRIGLARVLLAETPVLVLDEATAFADSRTEHRFYQALRAMWPDKTLLVIAHRLSSLCDAEQIVWLEHGVIQACGTHPQLLASNSAYATQWRHQFHSEDWAIRERGTLHVGLD</sequence>
<evidence type="ECO:0000256" key="6">
    <source>
        <dbReference type="ARBA" id="ARBA00022840"/>
    </source>
</evidence>
<feature type="transmembrane region" description="Helical" evidence="9">
    <location>
        <begin position="160"/>
        <end position="180"/>
    </location>
</feature>
<dbReference type="GO" id="GO:0015421">
    <property type="term" value="F:ABC-type oligopeptide transporter activity"/>
    <property type="evidence" value="ECO:0007669"/>
    <property type="project" value="TreeGrafter"/>
</dbReference>
<dbReference type="PROSITE" id="PS00211">
    <property type="entry name" value="ABC_TRANSPORTER_1"/>
    <property type="match status" value="1"/>
</dbReference>
<keyword evidence="7 9" id="KW-1133">Transmembrane helix</keyword>
<dbReference type="InterPro" id="IPR027417">
    <property type="entry name" value="P-loop_NTPase"/>
</dbReference>
<dbReference type="InterPro" id="IPR036640">
    <property type="entry name" value="ABC1_TM_sf"/>
</dbReference>
<evidence type="ECO:0000256" key="2">
    <source>
        <dbReference type="ARBA" id="ARBA00022448"/>
    </source>
</evidence>
<feature type="transmembrane region" description="Helical" evidence="9">
    <location>
        <begin position="235"/>
        <end position="262"/>
    </location>
</feature>
<dbReference type="InterPro" id="IPR003593">
    <property type="entry name" value="AAA+_ATPase"/>
</dbReference>
<accession>A0A7X1APF5</accession>
<dbReference type="GO" id="GO:0005524">
    <property type="term" value="F:ATP binding"/>
    <property type="evidence" value="ECO:0007669"/>
    <property type="project" value="UniProtKB-KW"/>
</dbReference>
<dbReference type="Proteomes" id="UP000534677">
    <property type="component" value="Unassembled WGS sequence"/>
</dbReference>
<dbReference type="EMBL" id="JAAXCZ010000004">
    <property type="protein sequence ID" value="MBC2381442.1"/>
    <property type="molecule type" value="Genomic_DNA"/>
</dbReference>
<keyword evidence="15" id="KW-1185">Reference proteome</keyword>
<feature type="domain" description="ABC transmembrane type-1" evidence="11">
    <location>
        <begin position="22"/>
        <end position="305"/>
    </location>
</feature>
<evidence type="ECO:0000256" key="1">
    <source>
        <dbReference type="ARBA" id="ARBA00004651"/>
    </source>
</evidence>
<keyword evidence="3" id="KW-1003">Cell membrane</keyword>
<keyword evidence="5" id="KW-0547">Nucleotide-binding</keyword>
<dbReference type="GO" id="GO:0016887">
    <property type="term" value="F:ATP hydrolysis activity"/>
    <property type="evidence" value="ECO:0007669"/>
    <property type="project" value="InterPro"/>
</dbReference>
<keyword evidence="4 9" id="KW-0812">Transmembrane</keyword>
<feature type="domain" description="ABC transporter" evidence="10">
    <location>
        <begin position="336"/>
        <end position="569"/>
    </location>
</feature>
<dbReference type="EMBL" id="JAAXCY010000005">
    <property type="protein sequence ID" value="MBC2407431.1"/>
    <property type="molecule type" value="Genomic_DNA"/>
</dbReference>
<feature type="transmembrane region" description="Helical" evidence="9">
    <location>
        <begin position="20"/>
        <end position="42"/>
    </location>
</feature>
<reference evidence="14 15" key="1">
    <citation type="submission" date="2020-04" db="EMBL/GenBank/DDBJ databases">
        <title>Pseudomonas crami sp. nov., a novel proteolytic bacterial species isolated from cream.</title>
        <authorList>
            <person name="Hofmann K."/>
            <person name="Woller A."/>
            <person name="Huptas C."/>
            <person name="Wenning M."/>
            <person name="Scherer S."/>
            <person name="Doll E.V."/>
        </authorList>
    </citation>
    <scope>NUCLEOTIDE SEQUENCE [LARGE SCALE GENOMIC DNA]</scope>
    <source>
        <strain evidence="12 15">WS 5096</strain>
        <strain evidence="13 14">WS 5106</strain>
    </source>
</reference>
<evidence type="ECO:0000256" key="5">
    <source>
        <dbReference type="ARBA" id="ARBA00022741"/>
    </source>
</evidence>
<dbReference type="Pfam" id="PF00664">
    <property type="entry name" value="ABC_membrane"/>
    <property type="match status" value="1"/>
</dbReference>
<feature type="transmembrane region" description="Helical" evidence="9">
    <location>
        <begin position="62"/>
        <end position="83"/>
    </location>
</feature>
<feature type="transmembrane region" description="Helical" evidence="9">
    <location>
        <begin position="133"/>
        <end position="154"/>
    </location>
</feature>
<organism evidence="13 14">
    <name type="scientific">Pseudomonas cremoris</name>
    <dbReference type="NCBI Taxonomy" id="2724178"/>
    <lineage>
        <taxon>Bacteria</taxon>
        <taxon>Pseudomonadati</taxon>
        <taxon>Pseudomonadota</taxon>
        <taxon>Gammaproteobacteria</taxon>
        <taxon>Pseudomonadales</taxon>
        <taxon>Pseudomonadaceae</taxon>
        <taxon>Pseudomonas</taxon>
    </lineage>
</organism>
<keyword evidence="6 13" id="KW-0067">ATP-binding</keyword>
<dbReference type="Proteomes" id="UP000520513">
    <property type="component" value="Unassembled WGS sequence"/>
</dbReference>
<dbReference type="PROSITE" id="PS50929">
    <property type="entry name" value="ABC_TM1F"/>
    <property type="match status" value="1"/>
</dbReference>
<gene>
    <name evidence="12" type="ORF">HF209_10855</name>
    <name evidence="13" type="ORF">HF257_15595</name>
</gene>
<keyword evidence="8 9" id="KW-0472">Membrane</keyword>
<evidence type="ECO:0000256" key="8">
    <source>
        <dbReference type="ARBA" id="ARBA00023136"/>
    </source>
</evidence>
<comment type="subcellular location">
    <subcellularLocation>
        <location evidence="1">Cell membrane</location>
        <topology evidence="1">Multi-pass membrane protein</topology>
    </subcellularLocation>
</comment>
<dbReference type="InterPro" id="IPR003439">
    <property type="entry name" value="ABC_transporter-like_ATP-bd"/>
</dbReference>
<evidence type="ECO:0000313" key="12">
    <source>
        <dbReference type="EMBL" id="MBC2381442.1"/>
    </source>
</evidence>
<dbReference type="Pfam" id="PF00005">
    <property type="entry name" value="ABC_tran"/>
    <property type="match status" value="1"/>
</dbReference>
<dbReference type="FunFam" id="3.40.50.300:FF:000221">
    <property type="entry name" value="Multidrug ABC transporter ATP-binding protein"/>
    <property type="match status" value="1"/>
</dbReference>
<dbReference type="GO" id="GO:0005886">
    <property type="term" value="C:plasma membrane"/>
    <property type="evidence" value="ECO:0007669"/>
    <property type="project" value="UniProtKB-SubCell"/>
</dbReference>
<evidence type="ECO:0000259" key="11">
    <source>
        <dbReference type="PROSITE" id="PS50929"/>
    </source>
</evidence>
<dbReference type="AlphaFoldDB" id="A0A7X1APF5"/>
<name>A0A7X1APF5_9PSED</name>
<dbReference type="PANTHER" id="PTHR43394:SF1">
    <property type="entry name" value="ATP-BINDING CASSETTE SUB-FAMILY B MEMBER 10, MITOCHONDRIAL"/>
    <property type="match status" value="1"/>
</dbReference>
<evidence type="ECO:0000256" key="7">
    <source>
        <dbReference type="ARBA" id="ARBA00022989"/>
    </source>
</evidence>
<dbReference type="CDD" id="cd07346">
    <property type="entry name" value="ABC_6TM_exporters"/>
    <property type="match status" value="1"/>
</dbReference>
<evidence type="ECO:0000256" key="9">
    <source>
        <dbReference type="SAM" id="Phobius"/>
    </source>
</evidence>
<keyword evidence="2" id="KW-0813">Transport</keyword>
<dbReference type="SUPFAM" id="SSF90123">
    <property type="entry name" value="ABC transporter transmembrane region"/>
    <property type="match status" value="1"/>
</dbReference>
<dbReference type="PROSITE" id="PS50893">
    <property type="entry name" value="ABC_TRANSPORTER_2"/>
    <property type="match status" value="1"/>
</dbReference>
<dbReference type="InterPro" id="IPR039421">
    <property type="entry name" value="Type_1_exporter"/>
</dbReference>
<dbReference type="RefSeq" id="WP_185707019.1">
    <property type="nucleotide sequence ID" value="NZ_JAAXCY010000005.1"/>
</dbReference>
<evidence type="ECO:0000313" key="15">
    <source>
        <dbReference type="Proteomes" id="UP000534677"/>
    </source>
</evidence>
<dbReference type="PANTHER" id="PTHR43394">
    <property type="entry name" value="ATP-DEPENDENT PERMEASE MDL1, MITOCHONDRIAL"/>
    <property type="match status" value="1"/>
</dbReference>
<dbReference type="Gene3D" id="1.20.1560.10">
    <property type="entry name" value="ABC transporter type 1, transmembrane domain"/>
    <property type="match status" value="1"/>
</dbReference>
<evidence type="ECO:0000259" key="10">
    <source>
        <dbReference type="PROSITE" id="PS50893"/>
    </source>
</evidence>